<dbReference type="EMBL" id="FIIN01000020">
    <property type="protein sequence ID" value="CYW26223.1"/>
    <property type="molecule type" value="Genomic_DNA"/>
</dbReference>
<protein>
    <submittedName>
        <fullName evidence="4">Phage tail protein</fullName>
    </submittedName>
</protein>
<dbReference type="PANTHER" id="PTHR37813:SF1">
    <property type="entry name" value="FELS-2 PROPHAGE PROTEIN"/>
    <property type="match status" value="1"/>
</dbReference>
<proteinExistence type="predicted"/>
<evidence type="ECO:0000313" key="5">
    <source>
        <dbReference type="Proteomes" id="UP000071765"/>
    </source>
</evidence>
<dbReference type="Pfam" id="PF10145">
    <property type="entry name" value="PhageMin_Tail"/>
    <property type="match status" value="1"/>
</dbReference>
<feature type="coiled-coil region" evidence="2">
    <location>
        <begin position="798"/>
        <end position="843"/>
    </location>
</feature>
<dbReference type="PANTHER" id="PTHR37813">
    <property type="entry name" value="FELS-2 PROPHAGE PROTEIN"/>
    <property type="match status" value="1"/>
</dbReference>
<keyword evidence="2" id="KW-0175">Coiled coil</keyword>
<gene>
    <name evidence="4" type="ORF">ERS132452_02132</name>
</gene>
<evidence type="ECO:0000256" key="1">
    <source>
        <dbReference type="ARBA" id="ARBA00022612"/>
    </source>
</evidence>
<evidence type="ECO:0000259" key="3">
    <source>
        <dbReference type="Pfam" id="PF10145"/>
    </source>
</evidence>
<accession>A0A0Z8NEZ0</accession>
<dbReference type="NCBIfam" id="TIGR01760">
    <property type="entry name" value="tape_meas_TP901"/>
    <property type="match status" value="1"/>
</dbReference>
<feature type="coiled-coil region" evidence="2">
    <location>
        <begin position="26"/>
        <end position="84"/>
    </location>
</feature>
<organism evidence="4 5">
    <name type="scientific">Streptococcus suis</name>
    <dbReference type="NCBI Taxonomy" id="1307"/>
    <lineage>
        <taxon>Bacteria</taxon>
        <taxon>Bacillati</taxon>
        <taxon>Bacillota</taxon>
        <taxon>Bacilli</taxon>
        <taxon>Lactobacillales</taxon>
        <taxon>Streptococcaceae</taxon>
        <taxon>Streptococcus</taxon>
    </lineage>
</organism>
<reference evidence="4 5" key="1">
    <citation type="submission" date="2016-02" db="EMBL/GenBank/DDBJ databases">
        <authorList>
            <consortium name="Pathogen Informatics"/>
        </authorList>
    </citation>
    <scope>NUCLEOTIDE SEQUENCE [LARGE SCALE GENOMIC DNA]</scope>
    <source>
        <strain evidence="4 5">LSS90</strain>
    </source>
</reference>
<evidence type="ECO:0000313" key="4">
    <source>
        <dbReference type="EMBL" id="CYW26223.1"/>
    </source>
</evidence>
<sequence>MAGNGTPLGQMVIELNLDATKMGDSMTRVKNQLKNFEKQVRAQRGLSDYYKTGSDAAKALEKQKEALTKSIEAQRQVLSRLNKEYQTESKANGEMSKKAQQLAGRIEDGNTKLARYAIQLREVSKEAYLATSKLNIFGDKLAAISKGAQNWENGLNTVSQRTQALSLAIFGGMTLSAKAAMDFESAFAGVKKTVDETQDWSYERLSNEIRKMSQELPASAVEISKVAEAAGQLGIKTEDIISFTRVMIDMGESTNMSAEEAAVALAKFKNITGMPTEDFKKLGNVIVQLGNNMATTEQDIVDMGLRLASSGKLAGLTEAQIMALAATLSSVGMEAEAGGSAMSRVMQKMNTAVAEGEEALDKFAAVAGMSAEEFAAKWKAEPQNAIVDFLNGLRRIKEEGGDVTQTLKNMKISNIRDIDSLQRLAGAGELLAKTLGMANKEWASGNALQTEAQKRYETTESKLKMARNKLNDIAITLGGPLLDAFLDVLDASEPLIDDVASLAKGFAELDKGTQRNIINMALMVGAISPVSKILGTTFGTIGDLTGGIANLSKWLANIGAERAGQKAIEAIGATAGASASSVGGLSSAVSLLGNPITWGVILGGAALVGLTYLTAELGKAYQRTQEWGTEVDKVQAEQLSEFKDKVDESTRAISLFGDNGKKDVESVKRAFQDLVDEINGLTDEKLAKDLEIAEKLGLSDEVVASLKKNAEDTKVYTQRLSDEVLAIYQRHKENHTQLTEEEKQLVLEKQTELINKQLELMEFSSEERLAIQKAMNGQLDDLNKTQIQQAVNTTKKWMDDEKAAYEERRANLIDLRNKIKGDSEEEVAAREEINRQLEVMEADHFATLEAYRSKYLVSLKALYDREKESMKGNESGLASLEQSYRTLLDEMGISWKEFVNTSTASTAKVVGDYQYLGQTIEGMSQEAVDANSRWRGLIWDEKQAKLKSNVEEELVKATQSEAGWNNLQFILKHATINSNAREMIVEAVEKTGVWNALTVNEKDLIINGNQAMIEIATSQDLLNQWNALTPAQKQLLAENLTANPVLDAQWAINNVKQDKPVEIKASDLTSGIVKQATQSINSVPNREITIKALDNASWTASYVKEQIDSIPNYKEVVLKVLQRGEVHNPLDGYVATFTGTNFHPGGFALVNDQIGPMYKELITLPSGESFIPNGRNVLLDLPRGSKVLKASSTERLMGRLGIPNYAEGIGFPEDASLFKGLERFNASNNSGTTIHIDNSNVVGVLREILTFLTMADFTIKPADVYLDKAKVGQMVMEFQDDRNWIESAMRGVRR</sequence>
<keyword evidence="1" id="KW-1188">Viral release from host cell</keyword>
<evidence type="ECO:0000256" key="2">
    <source>
        <dbReference type="SAM" id="Coils"/>
    </source>
</evidence>
<feature type="domain" description="Phage tail tape measure protein" evidence="3">
    <location>
        <begin position="207"/>
        <end position="398"/>
    </location>
</feature>
<dbReference type="Proteomes" id="UP000071765">
    <property type="component" value="Unassembled WGS sequence"/>
</dbReference>
<dbReference type="InterPro" id="IPR010090">
    <property type="entry name" value="Phage_tape_meas"/>
</dbReference>
<dbReference type="RefSeq" id="WP_044674560.1">
    <property type="nucleotide sequence ID" value="NZ_CEDG01000043.1"/>
</dbReference>
<name>A0A0Z8NEZ0_STRSU</name>